<reference evidence="2 3" key="2">
    <citation type="submission" date="2024-07" db="EMBL/GenBank/DDBJ databases">
        <authorList>
            <person name="Akdeniz Z."/>
        </authorList>
    </citation>
    <scope>NUCLEOTIDE SEQUENCE [LARGE SCALE GENOMIC DNA]</scope>
</reference>
<proteinExistence type="predicted"/>
<comment type="caution">
    <text evidence="1">The sequence shown here is derived from an EMBL/GenBank/DDBJ whole genome shotgun (WGS) entry which is preliminary data.</text>
</comment>
<sequence>MQLNIQEIDDKTEEFSSIPVNKTTNSNAETQDTSINTEKKYWKKSQVHHSQKVQVEINTQTHHISQYLFLRIHIIALISAIIISPCQNCIFCNNLFTLCSLAQIFSTQTQPSQVTHNTENAQTNQRAFSIQKQDVIKFMTHKQFQMQQHQSFWFIKEPKYQQERSPHEILESTTLQTNCAEASFLNQNPRPKYFCIISLNQIKQSQQYDILQSKYIHIYSIQQRIFWVSHTNFGLF</sequence>
<gene>
    <name evidence="1" type="ORF">HINF_LOCUS16898</name>
    <name evidence="2" type="ORF">HINF_LOCUS62472</name>
</gene>
<accession>A0AA86P1A0</accession>
<dbReference type="EMBL" id="CAXDID020000383">
    <property type="protein sequence ID" value="CAL6084998.1"/>
    <property type="molecule type" value="Genomic_DNA"/>
</dbReference>
<keyword evidence="3" id="KW-1185">Reference proteome</keyword>
<dbReference type="Proteomes" id="UP001642409">
    <property type="component" value="Unassembled WGS sequence"/>
</dbReference>
<evidence type="ECO:0000313" key="2">
    <source>
        <dbReference type="EMBL" id="CAL6084998.1"/>
    </source>
</evidence>
<evidence type="ECO:0000313" key="3">
    <source>
        <dbReference type="Proteomes" id="UP001642409"/>
    </source>
</evidence>
<organism evidence="1">
    <name type="scientific">Hexamita inflata</name>
    <dbReference type="NCBI Taxonomy" id="28002"/>
    <lineage>
        <taxon>Eukaryota</taxon>
        <taxon>Metamonada</taxon>
        <taxon>Diplomonadida</taxon>
        <taxon>Hexamitidae</taxon>
        <taxon>Hexamitinae</taxon>
        <taxon>Hexamita</taxon>
    </lineage>
</organism>
<dbReference type="EMBL" id="CATOUU010000429">
    <property type="protein sequence ID" value="CAI9929253.1"/>
    <property type="molecule type" value="Genomic_DNA"/>
</dbReference>
<name>A0AA86P1A0_9EUKA</name>
<reference evidence="1" key="1">
    <citation type="submission" date="2023-06" db="EMBL/GenBank/DDBJ databases">
        <authorList>
            <person name="Kurt Z."/>
        </authorList>
    </citation>
    <scope>NUCLEOTIDE SEQUENCE</scope>
</reference>
<evidence type="ECO:0000313" key="1">
    <source>
        <dbReference type="EMBL" id="CAI9929253.1"/>
    </source>
</evidence>
<dbReference type="AlphaFoldDB" id="A0AA86P1A0"/>
<protein>
    <submittedName>
        <fullName evidence="2">Hypothetical_protein</fullName>
    </submittedName>
</protein>